<evidence type="ECO:0000259" key="5">
    <source>
        <dbReference type="Pfam" id="PF07992"/>
    </source>
</evidence>
<evidence type="ECO:0000313" key="8">
    <source>
        <dbReference type="Proteomes" id="UP000247569"/>
    </source>
</evidence>
<dbReference type="PANTHER" id="PTHR43557">
    <property type="entry name" value="APOPTOSIS-INDUCING FACTOR 1"/>
    <property type="match status" value="1"/>
</dbReference>
<evidence type="ECO:0000313" key="7">
    <source>
        <dbReference type="EMBL" id="PXX61117.1"/>
    </source>
</evidence>
<keyword evidence="3" id="KW-0274">FAD</keyword>
<dbReference type="GO" id="GO:0016651">
    <property type="term" value="F:oxidoreductase activity, acting on NAD(P)H"/>
    <property type="evidence" value="ECO:0007669"/>
    <property type="project" value="TreeGrafter"/>
</dbReference>
<feature type="domain" description="Reductase C-terminal" evidence="6">
    <location>
        <begin position="322"/>
        <end position="407"/>
    </location>
</feature>
<dbReference type="Gene3D" id="3.30.390.30">
    <property type="match status" value="1"/>
</dbReference>
<dbReference type="PRINTS" id="PR00469">
    <property type="entry name" value="PNDRDTASEII"/>
</dbReference>
<keyword evidence="8" id="KW-1185">Reference proteome</keyword>
<dbReference type="GO" id="GO:0005737">
    <property type="term" value="C:cytoplasm"/>
    <property type="evidence" value="ECO:0007669"/>
    <property type="project" value="TreeGrafter"/>
</dbReference>
<evidence type="ECO:0000256" key="1">
    <source>
        <dbReference type="ARBA" id="ARBA00001974"/>
    </source>
</evidence>
<dbReference type="InterPro" id="IPR028202">
    <property type="entry name" value="Reductase_C"/>
</dbReference>
<comment type="cofactor">
    <cofactor evidence="1">
        <name>FAD</name>
        <dbReference type="ChEBI" id="CHEBI:57692"/>
    </cofactor>
</comment>
<evidence type="ECO:0000256" key="4">
    <source>
        <dbReference type="ARBA" id="ARBA00023002"/>
    </source>
</evidence>
<sequence>MNSKDPIVIVGAGLAGATAAQTLRAEGYAGALVVLGDEPTAPYWRPPLSKGLLAGYAQPEHIAVAPPRTWADQDIDLRTGIGALELDPTARTLALTDGSRLRYDQLLLATGGRPRRLTGMDGARTLRTLSDALALRDELSKKPSLLVVGAGVLGLEVAATARSLGCDVAVLELAGAPLARVAPPWLGGLFAALHRRNGVRLALGVPLDRVIETDDGVVAVAQDGRTNWSADLAVAALGMVPETGLAERAGLVVDGGIVVDEWCRTSAPRVFAAGDVTAQTHPLLGGRHRIEHYANAMDQATAAARNMLGNKTSYAPVPAVSSEQFGTRLELCGWPDAADVYGDRGWSVRGEPEDLNFSALFWRDDRLVAAACVGRSGEFEQLHRIIRDHPYTDVDRLTDPDIDLATIVG</sequence>
<evidence type="ECO:0000259" key="6">
    <source>
        <dbReference type="Pfam" id="PF14759"/>
    </source>
</evidence>
<dbReference type="AlphaFoldDB" id="A0A318KJH9"/>
<dbReference type="Pfam" id="PF14759">
    <property type="entry name" value="Reductase_C"/>
    <property type="match status" value="1"/>
</dbReference>
<dbReference type="PRINTS" id="PR00368">
    <property type="entry name" value="FADPNR"/>
</dbReference>
<dbReference type="InterPro" id="IPR036188">
    <property type="entry name" value="FAD/NAD-bd_sf"/>
</dbReference>
<evidence type="ECO:0000256" key="2">
    <source>
        <dbReference type="ARBA" id="ARBA00022630"/>
    </source>
</evidence>
<dbReference type="InterPro" id="IPR050446">
    <property type="entry name" value="FAD-oxidoreductase/Apoptosis"/>
</dbReference>
<evidence type="ECO:0000256" key="3">
    <source>
        <dbReference type="ARBA" id="ARBA00022827"/>
    </source>
</evidence>
<name>A0A318KJH9_9NOCA</name>
<comment type="caution">
    <text evidence="7">The sequence shown here is derived from an EMBL/GenBank/DDBJ whole genome shotgun (WGS) entry which is preliminary data.</text>
</comment>
<keyword evidence="4" id="KW-0560">Oxidoreductase</keyword>
<dbReference type="RefSeq" id="WP_040742075.1">
    <property type="nucleotide sequence ID" value="NZ_QJKF01000009.1"/>
</dbReference>
<dbReference type="Proteomes" id="UP000247569">
    <property type="component" value="Unassembled WGS sequence"/>
</dbReference>
<feature type="domain" description="FAD/NAD(P)-binding" evidence="5">
    <location>
        <begin position="7"/>
        <end position="300"/>
    </location>
</feature>
<dbReference type="InterPro" id="IPR016156">
    <property type="entry name" value="FAD/NAD-linked_Rdtase_dimer_sf"/>
</dbReference>
<dbReference type="OrthoDB" id="3568330at2"/>
<dbReference type="SUPFAM" id="SSF55424">
    <property type="entry name" value="FAD/NAD-linked reductases, dimerisation (C-terminal) domain"/>
    <property type="match status" value="1"/>
</dbReference>
<proteinExistence type="predicted"/>
<dbReference type="Pfam" id="PF07992">
    <property type="entry name" value="Pyr_redox_2"/>
    <property type="match status" value="1"/>
</dbReference>
<dbReference type="SUPFAM" id="SSF51905">
    <property type="entry name" value="FAD/NAD(P)-binding domain"/>
    <property type="match status" value="1"/>
</dbReference>
<organism evidence="7 8">
    <name type="scientific">Nocardia tenerifensis</name>
    <dbReference type="NCBI Taxonomy" id="228006"/>
    <lineage>
        <taxon>Bacteria</taxon>
        <taxon>Bacillati</taxon>
        <taxon>Actinomycetota</taxon>
        <taxon>Actinomycetes</taxon>
        <taxon>Mycobacteriales</taxon>
        <taxon>Nocardiaceae</taxon>
        <taxon>Nocardia</taxon>
    </lineage>
</organism>
<keyword evidence="2" id="KW-0285">Flavoprotein</keyword>
<accession>A0A318KJH9</accession>
<dbReference type="EMBL" id="QJKF01000009">
    <property type="protein sequence ID" value="PXX61117.1"/>
    <property type="molecule type" value="Genomic_DNA"/>
</dbReference>
<dbReference type="InterPro" id="IPR023753">
    <property type="entry name" value="FAD/NAD-binding_dom"/>
</dbReference>
<dbReference type="Gene3D" id="3.50.50.60">
    <property type="entry name" value="FAD/NAD(P)-binding domain"/>
    <property type="match status" value="2"/>
</dbReference>
<reference evidence="7 8" key="1">
    <citation type="submission" date="2018-05" db="EMBL/GenBank/DDBJ databases">
        <title>Genomic Encyclopedia of Type Strains, Phase IV (KMG-IV): sequencing the most valuable type-strain genomes for metagenomic binning, comparative biology and taxonomic classification.</title>
        <authorList>
            <person name="Goeker M."/>
        </authorList>
    </citation>
    <scope>NUCLEOTIDE SEQUENCE [LARGE SCALE GENOMIC DNA]</scope>
    <source>
        <strain evidence="7 8">DSM 44704</strain>
    </source>
</reference>
<protein>
    <submittedName>
        <fullName evidence="7">NADPH-dependent 2,4-dienoyl-CoA reductase/sulfur reductase-like enzyme</fullName>
    </submittedName>
</protein>
<gene>
    <name evidence="7" type="ORF">DFR70_109309</name>
</gene>
<dbReference type="PANTHER" id="PTHR43557:SF2">
    <property type="entry name" value="RIESKE DOMAIN-CONTAINING PROTEIN-RELATED"/>
    <property type="match status" value="1"/>
</dbReference>